<name>A0A368Y957_9BACI</name>
<dbReference type="InterPro" id="IPR036514">
    <property type="entry name" value="SGNH_hydro_sf"/>
</dbReference>
<reference evidence="4 5" key="1">
    <citation type="submission" date="2018-07" db="EMBL/GenBank/DDBJ databases">
        <title>Genomic Encyclopedia of Type Strains, Phase IV (KMG-IV): sequencing the most valuable type-strain genomes for metagenomic binning, comparative biology and taxonomic classification.</title>
        <authorList>
            <person name="Goeker M."/>
        </authorList>
    </citation>
    <scope>NUCLEOTIDE SEQUENCE [LARGE SCALE GENOMIC DNA]</scope>
    <source>
        <strain evidence="4 5">DSM 27696</strain>
    </source>
</reference>
<dbReference type="Pfam" id="PF13472">
    <property type="entry name" value="Lipase_GDSL_2"/>
    <property type="match status" value="1"/>
</dbReference>
<dbReference type="EMBL" id="QPJJ01000002">
    <property type="protein sequence ID" value="RCW76732.1"/>
    <property type="molecule type" value="Genomic_DNA"/>
</dbReference>
<dbReference type="OrthoDB" id="9807041at2"/>
<dbReference type="AlphaFoldDB" id="A0A368Y957"/>
<dbReference type="Proteomes" id="UP000252585">
    <property type="component" value="Unassembled WGS sequence"/>
</dbReference>
<dbReference type="Gene3D" id="3.40.50.1110">
    <property type="entry name" value="SGNH hydrolase"/>
    <property type="match status" value="1"/>
</dbReference>
<dbReference type="PANTHER" id="PTHR43695:SF1">
    <property type="entry name" value="RHAMNOGALACTURONAN ACETYLESTERASE"/>
    <property type="match status" value="1"/>
</dbReference>
<accession>A0A368Y957</accession>
<gene>
    <name evidence="4" type="ORF">DFR57_1027</name>
</gene>
<evidence type="ECO:0000256" key="1">
    <source>
        <dbReference type="ARBA" id="ARBA00008668"/>
    </source>
</evidence>
<evidence type="ECO:0000256" key="2">
    <source>
        <dbReference type="ARBA" id="ARBA00022801"/>
    </source>
</evidence>
<evidence type="ECO:0000313" key="5">
    <source>
        <dbReference type="Proteomes" id="UP000252585"/>
    </source>
</evidence>
<sequence>MKEMQLFLTGDSTMSDYESEVYPRMGWGQVLSNYVDASILVRNHATSGRSTKSFTDENRWEHAEEQFTPGDIVVIQFGHNDQKEDVERHTDAFSSYQDNLRFFIDRARSKDVEPILLTSVARRHFDKKGLLEETHGDYPSAVRQVAVEEGVPFVDMERLTMAYLQELGDEKSKELFMWVKPAEFGAYPEGEQDNTHFREEGAKKIAEIFVSELKRLKHPLAERIID</sequence>
<feature type="domain" description="SGNH hydrolase-type esterase" evidence="3">
    <location>
        <begin position="10"/>
        <end position="201"/>
    </location>
</feature>
<proteinExistence type="inferred from homology"/>
<dbReference type="InterPro" id="IPR013830">
    <property type="entry name" value="SGNH_hydro"/>
</dbReference>
<organism evidence="4 5">
    <name type="scientific">Saliterribacillus persicus</name>
    <dbReference type="NCBI Taxonomy" id="930114"/>
    <lineage>
        <taxon>Bacteria</taxon>
        <taxon>Bacillati</taxon>
        <taxon>Bacillota</taxon>
        <taxon>Bacilli</taxon>
        <taxon>Bacillales</taxon>
        <taxon>Bacillaceae</taxon>
        <taxon>Saliterribacillus</taxon>
    </lineage>
</organism>
<comment type="caution">
    <text evidence="4">The sequence shown here is derived from an EMBL/GenBank/DDBJ whole genome shotgun (WGS) entry which is preliminary data.</text>
</comment>
<comment type="similarity">
    <text evidence="1">Belongs to the 'GDSL' lipolytic enzyme family.</text>
</comment>
<evidence type="ECO:0000259" key="3">
    <source>
        <dbReference type="Pfam" id="PF13472"/>
    </source>
</evidence>
<dbReference type="InterPro" id="IPR037459">
    <property type="entry name" value="RhgT-like"/>
</dbReference>
<dbReference type="PANTHER" id="PTHR43695">
    <property type="entry name" value="PUTATIVE (AFU_ORTHOLOGUE AFUA_2G17250)-RELATED"/>
    <property type="match status" value="1"/>
</dbReference>
<dbReference type="SUPFAM" id="SSF52266">
    <property type="entry name" value="SGNH hydrolase"/>
    <property type="match status" value="1"/>
</dbReference>
<evidence type="ECO:0000313" key="4">
    <source>
        <dbReference type="EMBL" id="RCW76732.1"/>
    </source>
</evidence>
<keyword evidence="2" id="KW-0378">Hydrolase</keyword>
<keyword evidence="5" id="KW-1185">Reference proteome</keyword>
<dbReference type="GO" id="GO:0016787">
    <property type="term" value="F:hydrolase activity"/>
    <property type="evidence" value="ECO:0007669"/>
    <property type="project" value="UniProtKB-KW"/>
</dbReference>
<protein>
    <submittedName>
        <fullName evidence="4">Lysophospholipase L1-like esterase</fullName>
    </submittedName>
</protein>
<dbReference type="CDD" id="cd01821">
    <property type="entry name" value="Rhamnogalacturan_acetylesterase_like"/>
    <property type="match status" value="1"/>
</dbReference>